<feature type="compositionally biased region" description="Polar residues" evidence="1">
    <location>
        <begin position="35"/>
        <end position="44"/>
    </location>
</feature>
<evidence type="ECO:0000313" key="2">
    <source>
        <dbReference type="EnsemblMetazoa" id="ACHR009963-PA"/>
    </source>
</evidence>
<accession>A0A182KGS5</accession>
<proteinExistence type="predicted"/>
<reference evidence="2" key="2">
    <citation type="submission" date="2020-05" db="UniProtKB">
        <authorList>
            <consortium name="EnsemblMetazoa"/>
        </authorList>
    </citation>
    <scope>IDENTIFICATION</scope>
    <source>
        <strain evidence="2">ACHKN1017</strain>
    </source>
</reference>
<evidence type="ECO:0000313" key="3">
    <source>
        <dbReference type="Proteomes" id="UP000075881"/>
    </source>
</evidence>
<organism evidence="2 3">
    <name type="scientific">Anopheles christyi</name>
    <dbReference type="NCBI Taxonomy" id="43041"/>
    <lineage>
        <taxon>Eukaryota</taxon>
        <taxon>Metazoa</taxon>
        <taxon>Ecdysozoa</taxon>
        <taxon>Arthropoda</taxon>
        <taxon>Hexapoda</taxon>
        <taxon>Insecta</taxon>
        <taxon>Pterygota</taxon>
        <taxon>Neoptera</taxon>
        <taxon>Endopterygota</taxon>
        <taxon>Diptera</taxon>
        <taxon>Nematocera</taxon>
        <taxon>Culicoidea</taxon>
        <taxon>Culicidae</taxon>
        <taxon>Anophelinae</taxon>
        <taxon>Anopheles</taxon>
    </lineage>
</organism>
<dbReference type="Proteomes" id="UP000075881">
    <property type="component" value="Unassembled WGS sequence"/>
</dbReference>
<name>A0A182KGS5_9DIPT</name>
<sequence>MQMITKAVVGGRRSRLVEETCGRGEEWRVKRSTVTIRSQPGDSQDSGDEELAPRTGPCALPRSTLAAGGGGGVGFVGGYPAGNMSLGNGRELMKQPQPTDYNQSVLTMQKSVTITVTPQRSNSMDLLNFEEKRQLIASSLSLSDILHVSPAAAHVAKEVAASTVIGWLGWL</sequence>
<keyword evidence="3" id="KW-1185">Reference proteome</keyword>
<evidence type="ECO:0000256" key="1">
    <source>
        <dbReference type="SAM" id="MobiDB-lite"/>
    </source>
</evidence>
<dbReference type="VEuPathDB" id="VectorBase:ACHR009963"/>
<dbReference type="AlphaFoldDB" id="A0A182KGS5"/>
<dbReference type="EnsemblMetazoa" id="ACHR009963-RA">
    <property type="protein sequence ID" value="ACHR009963-PA"/>
    <property type="gene ID" value="ACHR009963"/>
</dbReference>
<feature type="region of interest" description="Disordered" evidence="1">
    <location>
        <begin position="35"/>
        <end position="56"/>
    </location>
</feature>
<dbReference type="STRING" id="43041.A0A182KGS5"/>
<reference evidence="3" key="1">
    <citation type="submission" date="2013-03" db="EMBL/GenBank/DDBJ databases">
        <title>The Genome Sequence of Anopheles christyi ACHKN1017.</title>
        <authorList>
            <consortium name="The Broad Institute Genomics Platform"/>
            <person name="Neafsey D.E."/>
            <person name="Besansky N."/>
            <person name="Walker B."/>
            <person name="Young S.K."/>
            <person name="Zeng Q."/>
            <person name="Gargeya S."/>
            <person name="Fitzgerald M."/>
            <person name="Haas B."/>
            <person name="Abouelleil A."/>
            <person name="Allen A.W."/>
            <person name="Alvarado L."/>
            <person name="Arachchi H.M."/>
            <person name="Berlin A.M."/>
            <person name="Chapman S.B."/>
            <person name="Gainer-Dewar J."/>
            <person name="Goldberg J."/>
            <person name="Griggs A."/>
            <person name="Gujja S."/>
            <person name="Hansen M."/>
            <person name="Howarth C."/>
            <person name="Imamovic A."/>
            <person name="Ireland A."/>
            <person name="Larimer J."/>
            <person name="McCowan C."/>
            <person name="Murphy C."/>
            <person name="Pearson M."/>
            <person name="Poon T.W."/>
            <person name="Priest M."/>
            <person name="Roberts A."/>
            <person name="Saif S."/>
            <person name="Shea T."/>
            <person name="Sisk P."/>
            <person name="Sykes S."/>
            <person name="Wortman J."/>
            <person name="Nusbaum C."/>
            <person name="Birren B."/>
        </authorList>
    </citation>
    <scope>NUCLEOTIDE SEQUENCE [LARGE SCALE GENOMIC DNA]</scope>
    <source>
        <strain evidence="3">ACHKN1017</strain>
    </source>
</reference>
<protein>
    <submittedName>
        <fullName evidence="2">Uncharacterized protein</fullName>
    </submittedName>
</protein>